<dbReference type="Pfam" id="PF02776">
    <property type="entry name" value="TPP_enzyme_N"/>
    <property type="match status" value="1"/>
</dbReference>
<dbReference type="PANTHER" id="PTHR18968:SF13">
    <property type="entry name" value="ACETOLACTATE SYNTHASE CATALYTIC SUBUNIT, MITOCHONDRIAL"/>
    <property type="match status" value="1"/>
</dbReference>
<evidence type="ECO:0000256" key="14">
    <source>
        <dbReference type="RuleBase" id="RU003591"/>
    </source>
</evidence>
<accession>A0AAU0UJ83</accession>
<evidence type="ECO:0000256" key="13">
    <source>
        <dbReference type="ARBA" id="ARBA00048670"/>
    </source>
</evidence>
<proteinExistence type="inferred from homology"/>
<keyword evidence="12 14" id="KW-0100">Branched-chain amino acid biosynthesis</keyword>
<dbReference type="InterPro" id="IPR012001">
    <property type="entry name" value="Thiamin_PyroP_enz_TPP-bd_dom"/>
</dbReference>
<evidence type="ECO:0000256" key="9">
    <source>
        <dbReference type="ARBA" id="ARBA00022827"/>
    </source>
</evidence>
<dbReference type="Gene3D" id="3.40.50.970">
    <property type="match status" value="2"/>
</dbReference>
<keyword evidence="11 14" id="KW-0786">Thiamine pyrophosphate</keyword>
<dbReference type="EMBL" id="CP121694">
    <property type="protein sequence ID" value="WRO20271.1"/>
    <property type="molecule type" value="Genomic_DNA"/>
</dbReference>
<evidence type="ECO:0000259" key="17">
    <source>
        <dbReference type="Pfam" id="PF02776"/>
    </source>
</evidence>
<evidence type="ECO:0000313" key="19">
    <source>
        <dbReference type="Proteomes" id="UP001329915"/>
    </source>
</evidence>
<comment type="cofactor">
    <cofactor evidence="14">
        <name>Mg(2+)</name>
        <dbReference type="ChEBI" id="CHEBI:18420"/>
    </cofactor>
    <text evidence="14">Binds 1 Mg(2+) ion per subunit.</text>
</comment>
<evidence type="ECO:0000259" key="16">
    <source>
        <dbReference type="Pfam" id="PF02775"/>
    </source>
</evidence>
<dbReference type="GO" id="GO:0009099">
    <property type="term" value="P:L-valine biosynthetic process"/>
    <property type="evidence" value="ECO:0007669"/>
    <property type="project" value="TreeGrafter"/>
</dbReference>
<dbReference type="CDD" id="cd07035">
    <property type="entry name" value="TPP_PYR_POX_like"/>
    <property type="match status" value="1"/>
</dbReference>
<dbReference type="InterPro" id="IPR029035">
    <property type="entry name" value="DHS-like_NAD/FAD-binding_dom"/>
</dbReference>
<protein>
    <recommendedName>
        <fullName evidence="4 14">Acetolactate synthase</fullName>
        <ecNumber evidence="4 14">2.2.1.6</ecNumber>
    </recommendedName>
</protein>
<comment type="similarity">
    <text evidence="3 14">Belongs to the TPP enzyme family.</text>
</comment>
<comment type="pathway">
    <text evidence="1 14">Amino-acid biosynthesis; L-isoleucine biosynthesis; L-isoleucine from 2-oxobutanoate: step 1/4.</text>
</comment>
<dbReference type="GO" id="GO:0009097">
    <property type="term" value="P:isoleucine biosynthetic process"/>
    <property type="evidence" value="ECO:0007669"/>
    <property type="project" value="TreeGrafter"/>
</dbReference>
<dbReference type="FunFam" id="3.40.50.970:FF:000007">
    <property type="entry name" value="Acetolactate synthase"/>
    <property type="match status" value="1"/>
</dbReference>
<dbReference type="SUPFAM" id="SSF52467">
    <property type="entry name" value="DHS-like NAD/FAD-binding domain"/>
    <property type="match status" value="1"/>
</dbReference>
<evidence type="ECO:0000256" key="6">
    <source>
        <dbReference type="ARBA" id="ARBA00022630"/>
    </source>
</evidence>
<dbReference type="InterPro" id="IPR011766">
    <property type="entry name" value="TPP_enzyme_TPP-bd"/>
</dbReference>
<evidence type="ECO:0000256" key="4">
    <source>
        <dbReference type="ARBA" id="ARBA00013145"/>
    </source>
</evidence>
<evidence type="ECO:0000256" key="12">
    <source>
        <dbReference type="ARBA" id="ARBA00023304"/>
    </source>
</evidence>
<dbReference type="PROSITE" id="PS00187">
    <property type="entry name" value="TPP_ENZYMES"/>
    <property type="match status" value="1"/>
</dbReference>
<dbReference type="FunFam" id="3.40.50.970:FF:000016">
    <property type="entry name" value="Acetolactate synthase"/>
    <property type="match status" value="1"/>
</dbReference>
<dbReference type="Pfam" id="PF02775">
    <property type="entry name" value="TPP_enzyme_C"/>
    <property type="match status" value="1"/>
</dbReference>
<dbReference type="InterPro" id="IPR012000">
    <property type="entry name" value="Thiamin_PyroP_enz_cen_dom"/>
</dbReference>
<dbReference type="EC" id="2.2.1.6" evidence="4 14"/>
<keyword evidence="5 14" id="KW-0028">Amino-acid biosynthesis</keyword>
<comment type="pathway">
    <text evidence="2 14">Amino-acid biosynthesis; L-valine biosynthesis; L-valine from pyruvate: step 1/4.</text>
</comment>
<dbReference type="GO" id="GO:0050660">
    <property type="term" value="F:flavin adenine dinucleotide binding"/>
    <property type="evidence" value="ECO:0007669"/>
    <property type="project" value="InterPro"/>
</dbReference>
<dbReference type="Gene3D" id="3.40.50.1220">
    <property type="entry name" value="TPP-binding domain"/>
    <property type="match status" value="1"/>
</dbReference>
<evidence type="ECO:0000313" key="18">
    <source>
        <dbReference type="EMBL" id="WRO20271.1"/>
    </source>
</evidence>
<evidence type="ECO:0000256" key="10">
    <source>
        <dbReference type="ARBA" id="ARBA00022842"/>
    </source>
</evidence>
<feature type="domain" description="Thiamine pyrophosphate enzyme central" evidence="15">
    <location>
        <begin position="205"/>
        <end position="339"/>
    </location>
</feature>
<evidence type="ECO:0000259" key="15">
    <source>
        <dbReference type="Pfam" id="PF00205"/>
    </source>
</evidence>
<dbReference type="AlphaFoldDB" id="A0AAU0UJ83"/>
<evidence type="ECO:0000256" key="3">
    <source>
        <dbReference type="ARBA" id="ARBA00007812"/>
    </source>
</evidence>
<dbReference type="GO" id="GO:0030976">
    <property type="term" value="F:thiamine pyrophosphate binding"/>
    <property type="evidence" value="ECO:0007669"/>
    <property type="project" value="UniProtKB-UniRule"/>
</dbReference>
<dbReference type="InterPro" id="IPR045229">
    <property type="entry name" value="TPP_enz"/>
</dbReference>
<dbReference type="GO" id="GO:0005948">
    <property type="term" value="C:acetolactate synthase complex"/>
    <property type="evidence" value="ECO:0007669"/>
    <property type="project" value="TreeGrafter"/>
</dbReference>
<keyword evidence="19" id="KW-1185">Reference proteome</keyword>
<keyword evidence="10 14" id="KW-0460">Magnesium</keyword>
<evidence type="ECO:0000256" key="5">
    <source>
        <dbReference type="ARBA" id="ARBA00022605"/>
    </source>
</evidence>
<evidence type="ECO:0000256" key="8">
    <source>
        <dbReference type="ARBA" id="ARBA00022723"/>
    </source>
</evidence>
<dbReference type="InterPro" id="IPR000399">
    <property type="entry name" value="TPP-bd_CS"/>
</dbReference>
<keyword evidence="6" id="KW-0285">Flavoprotein</keyword>
<dbReference type="KEGG" id="dbc:MFMK1_000029"/>
<feature type="domain" description="Thiamine pyrophosphate enzyme TPP-binding" evidence="16">
    <location>
        <begin position="396"/>
        <end position="543"/>
    </location>
</feature>
<keyword evidence="8 14" id="KW-0479">Metal-binding</keyword>
<dbReference type="Pfam" id="PF00205">
    <property type="entry name" value="TPP_enzyme_M"/>
    <property type="match status" value="1"/>
</dbReference>
<evidence type="ECO:0000256" key="7">
    <source>
        <dbReference type="ARBA" id="ARBA00022679"/>
    </source>
</evidence>
<comment type="catalytic activity">
    <reaction evidence="13 14">
        <text>2 pyruvate + H(+) = (2S)-2-acetolactate + CO2</text>
        <dbReference type="Rhea" id="RHEA:25249"/>
        <dbReference type="ChEBI" id="CHEBI:15361"/>
        <dbReference type="ChEBI" id="CHEBI:15378"/>
        <dbReference type="ChEBI" id="CHEBI:16526"/>
        <dbReference type="ChEBI" id="CHEBI:58476"/>
        <dbReference type="EC" id="2.2.1.6"/>
    </reaction>
</comment>
<dbReference type="InterPro" id="IPR012846">
    <property type="entry name" value="Acetolactate_synth_lsu"/>
</dbReference>
<evidence type="ECO:0000256" key="2">
    <source>
        <dbReference type="ARBA" id="ARBA00005025"/>
    </source>
</evidence>
<dbReference type="CDD" id="cd02015">
    <property type="entry name" value="TPP_AHAS"/>
    <property type="match status" value="1"/>
</dbReference>
<dbReference type="NCBIfam" id="TIGR00118">
    <property type="entry name" value="acolac_lg"/>
    <property type="match status" value="1"/>
</dbReference>
<dbReference type="InterPro" id="IPR029061">
    <property type="entry name" value="THDP-binding"/>
</dbReference>
<dbReference type="GO" id="GO:0003984">
    <property type="term" value="F:acetolactate synthase activity"/>
    <property type="evidence" value="ECO:0007669"/>
    <property type="project" value="UniProtKB-EC"/>
</dbReference>
<evidence type="ECO:0000256" key="1">
    <source>
        <dbReference type="ARBA" id="ARBA00004974"/>
    </source>
</evidence>
<dbReference type="Proteomes" id="UP001329915">
    <property type="component" value="Chromosome"/>
</dbReference>
<dbReference type="SUPFAM" id="SSF52518">
    <property type="entry name" value="Thiamin diphosphate-binding fold (THDP-binding)"/>
    <property type="match status" value="2"/>
</dbReference>
<organism evidence="18 19">
    <name type="scientific">Metallumcola ferriviriculae</name>
    <dbReference type="NCBI Taxonomy" id="3039180"/>
    <lineage>
        <taxon>Bacteria</taxon>
        <taxon>Bacillati</taxon>
        <taxon>Bacillota</taxon>
        <taxon>Clostridia</taxon>
        <taxon>Neomoorellales</taxon>
        <taxon>Desulfitibacteraceae</taxon>
        <taxon>Metallumcola</taxon>
    </lineage>
</organism>
<name>A0AAU0UJ83_9FIRM</name>
<keyword evidence="7 14" id="KW-0808">Transferase</keyword>
<sequence>MEVAEIGDSVVRTLNGAQIVVESLKAEGVEVIFGYPGGAVLSLYDALYGEEEIKHILTRHEQGAVHAADGYARATGKCGVVFATSGPGATNLVTGIANAYMDSVPLVAITGQVASGLIGKDSFQEADITGITQPITKYSYLVKDVKDLARIMREAFHIATTGRPGPVVVDLPKDIAAAETEFIYPPEVNLPGYKYIYNGITANLTQAVKAVNQAERPVIYAGGGIIAAGAHEELIAFAEKINAPVTTTLMGKGAFPDVHPLALGMPGMHGTAYANYAITDSDLVIGLGVRFDDRVTGRLDMFAPNATIIHVDIDPAEISKNIRADIPLVGNVREVLADLLKEVEPRQHQAWLDKVEQWRRNHPLNYDQDNEVIKPQYVVEQICDITRGEAFIATEVGQNQMWAAQFYQCKYPRRFISSGGLGTMGFGLPAAIGVQLAHPDSVVFNIAGDGSIQMNSQEFATAVQYGLPIKVAILNNHYLGMVRQWQELFYDRRYSYTHMEGGPDFVKLAEAYGAQGMRVERPEDVRPALERAMAAPGTFVIEFIVDEEENVFPMVPAGGAINKMLGGGKR</sequence>
<dbReference type="FunFam" id="3.40.50.1220:FF:000008">
    <property type="entry name" value="Acetolactate synthase"/>
    <property type="match status" value="1"/>
</dbReference>
<reference evidence="18 19" key="1">
    <citation type="submission" date="2023-04" db="EMBL/GenBank/DDBJ databases">
        <authorList>
            <person name="Hsu D."/>
        </authorList>
    </citation>
    <scope>NUCLEOTIDE SEQUENCE [LARGE SCALE GENOMIC DNA]</scope>
    <source>
        <strain evidence="18 19">MK1</strain>
    </source>
</reference>
<comment type="cofactor">
    <cofactor evidence="14">
        <name>thiamine diphosphate</name>
        <dbReference type="ChEBI" id="CHEBI:58937"/>
    </cofactor>
    <text evidence="14">Binds 1 thiamine pyrophosphate per subunit.</text>
</comment>
<dbReference type="InterPro" id="IPR039368">
    <property type="entry name" value="AHAS_TPP"/>
</dbReference>
<evidence type="ECO:0000256" key="11">
    <source>
        <dbReference type="ARBA" id="ARBA00023052"/>
    </source>
</evidence>
<dbReference type="PANTHER" id="PTHR18968">
    <property type="entry name" value="THIAMINE PYROPHOSPHATE ENZYMES"/>
    <property type="match status" value="1"/>
</dbReference>
<feature type="domain" description="Thiamine pyrophosphate enzyme N-terminal TPP-binding" evidence="17">
    <location>
        <begin position="15"/>
        <end position="129"/>
    </location>
</feature>
<gene>
    <name evidence="18" type="primary">ilvB</name>
    <name evidence="18" type="ORF">MFMK1_000029</name>
</gene>
<dbReference type="GO" id="GO:0000287">
    <property type="term" value="F:magnesium ion binding"/>
    <property type="evidence" value="ECO:0007669"/>
    <property type="project" value="UniProtKB-UniRule"/>
</dbReference>
<keyword evidence="9" id="KW-0274">FAD</keyword>